<dbReference type="GO" id="GO:0003995">
    <property type="term" value="F:acyl-CoA dehydrogenase activity"/>
    <property type="evidence" value="ECO:0007669"/>
    <property type="project" value="TreeGrafter"/>
</dbReference>
<dbReference type="InterPro" id="IPR006091">
    <property type="entry name" value="Acyl-CoA_Oxase/DH_mid-dom"/>
</dbReference>
<dbReference type="Gene3D" id="1.20.140.10">
    <property type="entry name" value="Butyryl-CoA Dehydrogenase, subunit A, domain 3"/>
    <property type="match status" value="2"/>
</dbReference>
<accession>A0A409XXP6</accession>
<dbReference type="EMBL" id="NHYE01001424">
    <property type="protein sequence ID" value="PPQ95491.1"/>
    <property type="molecule type" value="Genomic_DNA"/>
</dbReference>
<dbReference type="InterPro" id="IPR009100">
    <property type="entry name" value="AcylCoA_DH/oxidase_NM_dom_sf"/>
</dbReference>
<dbReference type="InterPro" id="IPR013786">
    <property type="entry name" value="AcylCoA_DH/ox_N"/>
</dbReference>
<evidence type="ECO:0000256" key="5">
    <source>
        <dbReference type="ARBA" id="ARBA00022827"/>
    </source>
</evidence>
<dbReference type="GO" id="GO:0033539">
    <property type="term" value="P:fatty acid beta-oxidation using acyl-CoA dehydrogenase"/>
    <property type="evidence" value="ECO:0007669"/>
    <property type="project" value="TreeGrafter"/>
</dbReference>
<dbReference type="InterPro" id="IPR036250">
    <property type="entry name" value="AcylCo_DH-like_C"/>
</dbReference>
<dbReference type="InterPro" id="IPR046373">
    <property type="entry name" value="Acyl-CoA_Oxase/DH_mid-dom_sf"/>
</dbReference>
<keyword evidence="4 7" id="KW-0285">Flavoprotein</keyword>
<evidence type="ECO:0000256" key="3">
    <source>
        <dbReference type="ARBA" id="ARBA00011738"/>
    </source>
</evidence>
<dbReference type="InterPro" id="IPR009075">
    <property type="entry name" value="AcylCo_DH/oxidase_C"/>
</dbReference>
<feature type="compositionally biased region" description="Polar residues" evidence="8">
    <location>
        <begin position="433"/>
        <end position="457"/>
    </location>
</feature>
<evidence type="ECO:0008006" key="14">
    <source>
        <dbReference type="Google" id="ProtNLM"/>
    </source>
</evidence>
<keyword evidence="13" id="KW-1185">Reference proteome</keyword>
<dbReference type="PANTHER" id="PTHR48083">
    <property type="entry name" value="MEDIUM-CHAIN SPECIFIC ACYL-COA DEHYDROGENASE, MITOCHONDRIAL-RELATED"/>
    <property type="match status" value="1"/>
</dbReference>
<organism evidence="12 13">
    <name type="scientific">Gymnopilus dilepis</name>
    <dbReference type="NCBI Taxonomy" id="231916"/>
    <lineage>
        <taxon>Eukaryota</taxon>
        <taxon>Fungi</taxon>
        <taxon>Dikarya</taxon>
        <taxon>Basidiomycota</taxon>
        <taxon>Agaricomycotina</taxon>
        <taxon>Agaricomycetes</taxon>
        <taxon>Agaricomycetidae</taxon>
        <taxon>Agaricales</taxon>
        <taxon>Agaricineae</taxon>
        <taxon>Hymenogastraceae</taxon>
        <taxon>Gymnopilus</taxon>
    </lineage>
</organism>
<dbReference type="STRING" id="231916.A0A409XXP6"/>
<dbReference type="InParanoid" id="A0A409XXP6"/>
<evidence type="ECO:0000256" key="2">
    <source>
        <dbReference type="ARBA" id="ARBA00009347"/>
    </source>
</evidence>
<reference evidence="12 13" key="1">
    <citation type="journal article" date="2018" name="Evol. Lett.">
        <title>Horizontal gene cluster transfer increased hallucinogenic mushroom diversity.</title>
        <authorList>
            <person name="Reynolds H.T."/>
            <person name="Vijayakumar V."/>
            <person name="Gluck-Thaler E."/>
            <person name="Korotkin H.B."/>
            <person name="Matheny P.B."/>
            <person name="Slot J.C."/>
        </authorList>
    </citation>
    <scope>NUCLEOTIDE SEQUENCE [LARGE SCALE GENOMIC DNA]</scope>
    <source>
        <strain evidence="12 13">SRW20</strain>
    </source>
</reference>
<evidence type="ECO:0000313" key="12">
    <source>
        <dbReference type="EMBL" id="PPQ95491.1"/>
    </source>
</evidence>
<comment type="similarity">
    <text evidence="2 7">Belongs to the acyl-CoA dehydrogenase family.</text>
</comment>
<evidence type="ECO:0000256" key="1">
    <source>
        <dbReference type="ARBA" id="ARBA00001974"/>
    </source>
</evidence>
<comment type="cofactor">
    <cofactor evidence="1 7">
        <name>FAD</name>
        <dbReference type="ChEBI" id="CHEBI:57692"/>
    </cofactor>
</comment>
<evidence type="ECO:0000259" key="10">
    <source>
        <dbReference type="Pfam" id="PF02770"/>
    </source>
</evidence>
<dbReference type="SUPFAM" id="SSF56645">
    <property type="entry name" value="Acyl-CoA dehydrogenase NM domain-like"/>
    <property type="match status" value="1"/>
</dbReference>
<feature type="region of interest" description="Disordered" evidence="8">
    <location>
        <begin position="431"/>
        <end position="457"/>
    </location>
</feature>
<evidence type="ECO:0000256" key="7">
    <source>
        <dbReference type="RuleBase" id="RU362125"/>
    </source>
</evidence>
<comment type="subunit">
    <text evidence="3">Homodimer.</text>
</comment>
<feature type="region of interest" description="Disordered" evidence="8">
    <location>
        <begin position="575"/>
        <end position="607"/>
    </location>
</feature>
<feature type="domain" description="Acyl-CoA dehydrogenase/oxidase C-terminal" evidence="9">
    <location>
        <begin position="339"/>
        <end position="402"/>
    </location>
</feature>
<dbReference type="InterPro" id="IPR050741">
    <property type="entry name" value="Acyl-CoA_dehydrogenase"/>
</dbReference>
<evidence type="ECO:0000313" key="13">
    <source>
        <dbReference type="Proteomes" id="UP000284706"/>
    </source>
</evidence>
<dbReference type="GO" id="GO:0050660">
    <property type="term" value="F:flavin adenine dinucleotide binding"/>
    <property type="evidence" value="ECO:0007669"/>
    <property type="project" value="InterPro"/>
</dbReference>
<proteinExistence type="inferred from homology"/>
<evidence type="ECO:0000259" key="9">
    <source>
        <dbReference type="Pfam" id="PF00441"/>
    </source>
</evidence>
<name>A0A409XXP6_9AGAR</name>
<dbReference type="InterPro" id="IPR037069">
    <property type="entry name" value="AcylCoA_DH/ox_N_sf"/>
</dbReference>
<dbReference type="OrthoDB" id="434771at2759"/>
<gene>
    <name evidence="12" type="ORF">CVT26_008519</name>
</gene>
<dbReference type="FunFam" id="2.40.110.10:FF:000002">
    <property type="entry name" value="Acyl-CoA dehydrogenase fadE12"/>
    <property type="match status" value="1"/>
</dbReference>
<dbReference type="Pfam" id="PF00441">
    <property type="entry name" value="Acyl-CoA_dh_1"/>
    <property type="match status" value="2"/>
</dbReference>
<evidence type="ECO:0000256" key="8">
    <source>
        <dbReference type="SAM" id="MobiDB-lite"/>
    </source>
</evidence>
<protein>
    <recommendedName>
        <fullName evidence="14">Acyl-CoA dehydrogenase/oxidase N-terminal domain-containing protein</fullName>
    </recommendedName>
</protein>
<sequence>MAAHPVVAYTSEASWAMIEDKFTPYGKETLAKVIKFLEDEILPAVKVAHAQLPEDPVKRWQTVIPVIADLKAKAKKQGLWNLFLSKAHYPEFGVPLSNLEYAVIAEVLAHAGHIGPEVMNCSAPDTGNMEVLARYGSPEQQKKWLIPLLNGEIRSAFAMTEKNVASSDAKNIRTSIRQEGNEIVINGHKWWISGAGDPRTKVHLVMGKSDPNGKNAYNQQSVVLVPADAPGVKIIRPMKVFGYDDAPEGHCEIIYDNVRVPLSNLVLGWGRGFEIIQGRLGPGRIHHCMRSIGHAQYALNLMLQRVTDPGRKTFGKYLHEHGAESTYMPIDKYKAKGALKEIGIAKFVVPSMALGVIDRAIQSFGAEGVSQDTELAQRWAGLRTLRIADGPDAVHIQQVGQRDEIKTCLRAVIMSLATCSRRRVSALRALSRNHSSTTNEQVAKSSPSTRVKANVQSHTTLPPAKLRALIALYHQADSWITPENLEQRIDEAFVPDPLAKQPKGLMEFYSPNDRATQTTRVSVEELNRLKSYFRMAPKMAQWNQATAADYAGTDWDTNTSRRELRVVEALYGVNAPMGENPRPGLELLQEVTKKPTKGSSGGQKKAS</sequence>
<keyword evidence="6 7" id="KW-0560">Oxidoreductase</keyword>
<feature type="domain" description="Acyl-CoA dehydrogenase/oxidase N-terminal" evidence="11">
    <location>
        <begin position="32"/>
        <end position="152"/>
    </location>
</feature>
<dbReference type="Proteomes" id="UP000284706">
    <property type="component" value="Unassembled WGS sequence"/>
</dbReference>
<evidence type="ECO:0000256" key="4">
    <source>
        <dbReference type="ARBA" id="ARBA00022630"/>
    </source>
</evidence>
<dbReference type="AlphaFoldDB" id="A0A409XXP6"/>
<dbReference type="PANTHER" id="PTHR48083:SF13">
    <property type="entry name" value="ACYL-COA DEHYDROGENASE FAMILY MEMBER 11"/>
    <property type="match status" value="1"/>
</dbReference>
<dbReference type="Pfam" id="PF02770">
    <property type="entry name" value="Acyl-CoA_dh_M"/>
    <property type="match status" value="1"/>
</dbReference>
<dbReference type="GO" id="GO:0005737">
    <property type="term" value="C:cytoplasm"/>
    <property type="evidence" value="ECO:0007669"/>
    <property type="project" value="TreeGrafter"/>
</dbReference>
<evidence type="ECO:0000259" key="11">
    <source>
        <dbReference type="Pfam" id="PF02771"/>
    </source>
</evidence>
<comment type="caution">
    <text evidence="12">The sequence shown here is derived from an EMBL/GenBank/DDBJ whole genome shotgun (WGS) entry which is preliminary data.</text>
</comment>
<dbReference type="Pfam" id="PF02771">
    <property type="entry name" value="Acyl-CoA_dh_N"/>
    <property type="match status" value="1"/>
</dbReference>
<evidence type="ECO:0000256" key="6">
    <source>
        <dbReference type="ARBA" id="ARBA00023002"/>
    </source>
</evidence>
<dbReference type="SUPFAM" id="SSF47203">
    <property type="entry name" value="Acyl-CoA dehydrogenase C-terminal domain-like"/>
    <property type="match status" value="1"/>
</dbReference>
<dbReference type="Gene3D" id="1.10.540.10">
    <property type="entry name" value="Acyl-CoA dehydrogenase/oxidase, N-terminal domain"/>
    <property type="match status" value="1"/>
</dbReference>
<keyword evidence="5 7" id="KW-0274">FAD</keyword>
<feature type="domain" description="Acyl-CoA dehydrogenase/oxidase C-terminal" evidence="9">
    <location>
        <begin position="270"/>
        <end position="322"/>
    </location>
</feature>
<feature type="domain" description="Acyl-CoA oxidase/dehydrogenase middle" evidence="10">
    <location>
        <begin position="156"/>
        <end position="258"/>
    </location>
</feature>
<dbReference type="Gene3D" id="2.40.110.10">
    <property type="entry name" value="Butyryl-CoA Dehydrogenase, subunit A, domain 2"/>
    <property type="match status" value="1"/>
</dbReference>